<organism evidence="2 3">
    <name type="scientific">Imshaugia aleurites</name>
    <dbReference type="NCBI Taxonomy" id="172621"/>
    <lineage>
        <taxon>Eukaryota</taxon>
        <taxon>Fungi</taxon>
        <taxon>Dikarya</taxon>
        <taxon>Ascomycota</taxon>
        <taxon>Pezizomycotina</taxon>
        <taxon>Lecanoromycetes</taxon>
        <taxon>OSLEUM clade</taxon>
        <taxon>Lecanoromycetidae</taxon>
        <taxon>Lecanorales</taxon>
        <taxon>Lecanorineae</taxon>
        <taxon>Parmeliaceae</taxon>
        <taxon>Imshaugia</taxon>
    </lineage>
</organism>
<keyword evidence="1" id="KW-1133">Transmembrane helix</keyword>
<protein>
    <recommendedName>
        <fullName evidence="4">MARVEL domain-containing protein</fullName>
    </recommendedName>
</protein>
<evidence type="ECO:0000313" key="3">
    <source>
        <dbReference type="Proteomes" id="UP000664534"/>
    </source>
</evidence>
<feature type="transmembrane region" description="Helical" evidence="1">
    <location>
        <begin position="15"/>
        <end position="36"/>
    </location>
</feature>
<feature type="transmembrane region" description="Helical" evidence="1">
    <location>
        <begin position="156"/>
        <end position="180"/>
    </location>
</feature>
<evidence type="ECO:0008006" key="4">
    <source>
        <dbReference type="Google" id="ProtNLM"/>
    </source>
</evidence>
<keyword evidence="1" id="KW-0472">Membrane</keyword>
<dbReference type="AlphaFoldDB" id="A0A8H3FBF7"/>
<name>A0A8H3FBF7_9LECA</name>
<sequence length="190" mass="20338">MAGPDYGALGATFKIVRLLQVISLLGCIGMAANFISEMVSQNNSPSEELVGTLSVTCIAILYCAITVILHIDNILPYLINTVMDGLMLIALSVVAIVVGKPLSYLNCQVVGTSSVAESASQLSSQLKDTFNKQGGKVVYSNWIGANKTTCYEMKAIWGLSIALCILFAFSAMCSVCLWRRSKTVPPKDMA</sequence>
<dbReference type="Proteomes" id="UP000664534">
    <property type="component" value="Unassembled WGS sequence"/>
</dbReference>
<gene>
    <name evidence="2" type="ORF">IMSHALPRED_004954</name>
</gene>
<keyword evidence="1" id="KW-0812">Transmembrane</keyword>
<feature type="transmembrane region" description="Helical" evidence="1">
    <location>
        <begin position="77"/>
        <end position="98"/>
    </location>
</feature>
<dbReference type="OrthoDB" id="5366688at2759"/>
<evidence type="ECO:0000313" key="2">
    <source>
        <dbReference type="EMBL" id="CAF9920534.1"/>
    </source>
</evidence>
<accession>A0A8H3FBF7</accession>
<feature type="transmembrane region" description="Helical" evidence="1">
    <location>
        <begin position="48"/>
        <end position="71"/>
    </location>
</feature>
<comment type="caution">
    <text evidence="2">The sequence shown here is derived from an EMBL/GenBank/DDBJ whole genome shotgun (WGS) entry which is preliminary data.</text>
</comment>
<keyword evidence="3" id="KW-1185">Reference proteome</keyword>
<evidence type="ECO:0000256" key="1">
    <source>
        <dbReference type="SAM" id="Phobius"/>
    </source>
</evidence>
<reference evidence="2" key="1">
    <citation type="submission" date="2021-03" db="EMBL/GenBank/DDBJ databases">
        <authorList>
            <person name="Tagirdzhanova G."/>
        </authorList>
    </citation>
    <scope>NUCLEOTIDE SEQUENCE</scope>
</reference>
<proteinExistence type="predicted"/>
<dbReference type="EMBL" id="CAJPDT010000025">
    <property type="protein sequence ID" value="CAF9920534.1"/>
    <property type="molecule type" value="Genomic_DNA"/>
</dbReference>